<gene>
    <name evidence="2" type="ORF">AVEN_193784_1</name>
</gene>
<organism evidence="2 3">
    <name type="scientific">Araneus ventricosus</name>
    <name type="common">Orbweaver spider</name>
    <name type="synonym">Epeira ventricosa</name>
    <dbReference type="NCBI Taxonomy" id="182803"/>
    <lineage>
        <taxon>Eukaryota</taxon>
        <taxon>Metazoa</taxon>
        <taxon>Ecdysozoa</taxon>
        <taxon>Arthropoda</taxon>
        <taxon>Chelicerata</taxon>
        <taxon>Arachnida</taxon>
        <taxon>Araneae</taxon>
        <taxon>Araneomorphae</taxon>
        <taxon>Entelegynae</taxon>
        <taxon>Araneoidea</taxon>
        <taxon>Araneidae</taxon>
        <taxon>Araneus</taxon>
    </lineage>
</organism>
<evidence type="ECO:0000256" key="1">
    <source>
        <dbReference type="SAM" id="MobiDB-lite"/>
    </source>
</evidence>
<accession>A0A4Y2DMV0</accession>
<name>A0A4Y2DMV0_ARAVE</name>
<evidence type="ECO:0000313" key="3">
    <source>
        <dbReference type="Proteomes" id="UP000499080"/>
    </source>
</evidence>
<sequence length="99" mass="11184">MIPLNIRRACRPVARSDIRRGAKTLTPPRHTQSGAGPGNRTERKRIIPAQRGEVASAWTSYPPRHIQHAPGPHTRWTPSETGDKNKFKFRIITQKQGDI</sequence>
<evidence type="ECO:0000313" key="2">
    <source>
        <dbReference type="EMBL" id="GBM17499.1"/>
    </source>
</evidence>
<reference evidence="2 3" key="1">
    <citation type="journal article" date="2019" name="Sci. Rep.">
        <title>Orb-weaving spider Araneus ventricosus genome elucidates the spidroin gene catalogue.</title>
        <authorList>
            <person name="Kono N."/>
            <person name="Nakamura H."/>
            <person name="Ohtoshi R."/>
            <person name="Moran D.A.P."/>
            <person name="Shinohara A."/>
            <person name="Yoshida Y."/>
            <person name="Fujiwara M."/>
            <person name="Mori M."/>
            <person name="Tomita M."/>
            <person name="Arakawa K."/>
        </authorList>
    </citation>
    <scope>NUCLEOTIDE SEQUENCE [LARGE SCALE GENOMIC DNA]</scope>
</reference>
<protein>
    <submittedName>
        <fullName evidence="2">Uncharacterized protein</fullName>
    </submittedName>
</protein>
<feature type="region of interest" description="Disordered" evidence="1">
    <location>
        <begin position="14"/>
        <end position="48"/>
    </location>
</feature>
<comment type="caution">
    <text evidence="2">The sequence shown here is derived from an EMBL/GenBank/DDBJ whole genome shotgun (WGS) entry which is preliminary data.</text>
</comment>
<dbReference type="EMBL" id="BGPR01000389">
    <property type="protein sequence ID" value="GBM17499.1"/>
    <property type="molecule type" value="Genomic_DNA"/>
</dbReference>
<dbReference type="Proteomes" id="UP000499080">
    <property type="component" value="Unassembled WGS sequence"/>
</dbReference>
<keyword evidence="3" id="KW-1185">Reference proteome</keyword>
<proteinExistence type="predicted"/>
<dbReference type="AlphaFoldDB" id="A0A4Y2DMV0"/>
<feature type="region of interest" description="Disordered" evidence="1">
    <location>
        <begin position="60"/>
        <end position="99"/>
    </location>
</feature>